<dbReference type="PRINTS" id="PR00119">
    <property type="entry name" value="CATATPASE"/>
</dbReference>
<evidence type="ECO:0000313" key="5">
    <source>
        <dbReference type="Proteomes" id="UP000298493"/>
    </source>
</evidence>
<dbReference type="Proteomes" id="UP000298493">
    <property type="component" value="Unassembled WGS sequence"/>
</dbReference>
<keyword evidence="1" id="KW-0479">Metal-binding</keyword>
<dbReference type="SUPFAM" id="SSF56784">
    <property type="entry name" value="HAD-like"/>
    <property type="match status" value="1"/>
</dbReference>
<dbReference type="AlphaFoldDB" id="A0A4Z1P429"/>
<keyword evidence="5" id="KW-1185">Reference proteome</keyword>
<name>A0A4Z1P429_9PEZI</name>
<dbReference type="InterPro" id="IPR023299">
    <property type="entry name" value="ATPase_P-typ_cyto_dom_N"/>
</dbReference>
<evidence type="ECO:0000256" key="2">
    <source>
        <dbReference type="SAM" id="MobiDB-lite"/>
    </source>
</evidence>
<sequence>MNSTTKSMDTCCDGCSNTAPPPVPNAAETTSNITPAASDSNYVAKGYCEEECCSSNHGNEEKGLRKEKQGIIYSGSESSTYKIGCCSGEEEAISQDGCQDLCCPSIVDAVKDSFKDTPCPAAVRENLATAKVLGQIAVLKSFSQRPKTWHAPLTAVRVPFLPHISNLKISLIMGKTDFSLNTASVSPETVIKHLERTTEFKCELISTQGFNIDKVPDNLINFLKQPLPLGVNNMLPLGKNTLTVSLTCLPGENTISIIAGMVDNATLSRPKIQDLADHVSSYFVPVIILLLMTTLIVWIAVGITVQKNSMTRRPTKQLTWSSTKRGRSQQEKSRSSVNSLSRYTIFCVTLGSKICAIYGLSDTLRPGAAAVIAKLKETGVHISLLSGDGAGAVQHIAMQIGLNSDETRSCCSSGDKQVHIHKLSSEAVGKKIAVFVFVGDGTNDAVAWTQASIGVHMGRTTGTDVAQNAADVVLMQASLEGVFTMINIAYAAVLPTKFNFA</sequence>
<accession>A0A4Z1P429</accession>
<evidence type="ECO:0000313" key="4">
    <source>
        <dbReference type="EMBL" id="TID14644.1"/>
    </source>
</evidence>
<dbReference type="InterPro" id="IPR036412">
    <property type="entry name" value="HAD-like_sf"/>
</dbReference>
<gene>
    <name evidence="4" type="ORF">E6O75_ATG08790</name>
</gene>
<feature type="compositionally biased region" description="Polar residues" evidence="2">
    <location>
        <begin position="314"/>
        <end position="323"/>
    </location>
</feature>
<protein>
    <submittedName>
        <fullName evidence="4">Heavy metal translocatin</fullName>
    </submittedName>
</protein>
<keyword evidence="3" id="KW-0812">Transmembrane</keyword>
<dbReference type="Pfam" id="PF00702">
    <property type="entry name" value="Hydrolase"/>
    <property type="match status" value="1"/>
</dbReference>
<proteinExistence type="predicted"/>
<evidence type="ECO:0000256" key="3">
    <source>
        <dbReference type="SAM" id="Phobius"/>
    </source>
</evidence>
<keyword evidence="3" id="KW-0472">Membrane</keyword>
<dbReference type="STRING" id="86259.A0A4Z1P429"/>
<dbReference type="EMBL" id="SNSC02000022">
    <property type="protein sequence ID" value="TID14644.1"/>
    <property type="molecule type" value="Genomic_DNA"/>
</dbReference>
<evidence type="ECO:0000256" key="1">
    <source>
        <dbReference type="ARBA" id="ARBA00022723"/>
    </source>
</evidence>
<dbReference type="Gene3D" id="3.40.1110.10">
    <property type="entry name" value="Calcium-transporting ATPase, cytoplasmic domain N"/>
    <property type="match status" value="1"/>
</dbReference>
<dbReference type="PANTHER" id="PTHR46594">
    <property type="entry name" value="P-TYPE CATION-TRANSPORTING ATPASE"/>
    <property type="match status" value="1"/>
</dbReference>
<dbReference type="PANTHER" id="PTHR46594:SF4">
    <property type="entry name" value="P-TYPE CATION-TRANSPORTING ATPASE"/>
    <property type="match status" value="1"/>
</dbReference>
<keyword evidence="3" id="KW-1133">Transmembrane helix</keyword>
<reference evidence="4 5" key="1">
    <citation type="submission" date="2019-04" db="EMBL/GenBank/DDBJ databases">
        <title>High contiguity whole genome sequence and gene annotation resource for two Venturia nashicola isolates.</title>
        <authorList>
            <person name="Prokchorchik M."/>
            <person name="Won K."/>
            <person name="Lee Y."/>
            <person name="Choi E.D."/>
            <person name="Segonzac C."/>
            <person name="Sohn K.H."/>
        </authorList>
    </citation>
    <scope>NUCLEOTIDE SEQUENCE [LARGE SCALE GENOMIC DNA]</scope>
    <source>
        <strain evidence="4 5">PRI2</strain>
    </source>
</reference>
<dbReference type="GO" id="GO:0046872">
    <property type="term" value="F:metal ion binding"/>
    <property type="evidence" value="ECO:0007669"/>
    <property type="project" value="UniProtKB-KW"/>
</dbReference>
<feature type="region of interest" description="Disordered" evidence="2">
    <location>
        <begin position="314"/>
        <end position="335"/>
    </location>
</feature>
<dbReference type="GO" id="GO:0000166">
    <property type="term" value="F:nucleotide binding"/>
    <property type="evidence" value="ECO:0007669"/>
    <property type="project" value="InterPro"/>
</dbReference>
<feature type="transmembrane region" description="Helical" evidence="3">
    <location>
        <begin position="282"/>
        <end position="305"/>
    </location>
</feature>
<organism evidence="4 5">
    <name type="scientific">Venturia nashicola</name>
    <dbReference type="NCBI Taxonomy" id="86259"/>
    <lineage>
        <taxon>Eukaryota</taxon>
        <taxon>Fungi</taxon>
        <taxon>Dikarya</taxon>
        <taxon>Ascomycota</taxon>
        <taxon>Pezizomycotina</taxon>
        <taxon>Dothideomycetes</taxon>
        <taxon>Pleosporomycetidae</taxon>
        <taxon>Venturiales</taxon>
        <taxon>Venturiaceae</taxon>
        <taxon>Venturia</taxon>
    </lineage>
</organism>
<dbReference type="Gene3D" id="3.40.50.1000">
    <property type="entry name" value="HAD superfamily/HAD-like"/>
    <property type="match status" value="1"/>
</dbReference>
<dbReference type="InterPro" id="IPR023214">
    <property type="entry name" value="HAD_sf"/>
</dbReference>
<comment type="caution">
    <text evidence="4">The sequence shown here is derived from an EMBL/GenBank/DDBJ whole genome shotgun (WGS) entry which is preliminary data.</text>
</comment>